<evidence type="ECO:0000259" key="7">
    <source>
        <dbReference type="SMART" id="SM00906"/>
    </source>
</evidence>
<evidence type="ECO:0000256" key="1">
    <source>
        <dbReference type="ARBA" id="ARBA00022723"/>
    </source>
</evidence>
<dbReference type="SMART" id="SM00906">
    <property type="entry name" value="Fungal_trans"/>
    <property type="match status" value="1"/>
</dbReference>
<gene>
    <name evidence="8" type="ORF">B0T10DRAFT_565866</name>
</gene>
<keyword evidence="1" id="KW-0479">Metal-binding</keyword>
<dbReference type="PANTHER" id="PTHR31313">
    <property type="entry name" value="TY1 ENHANCER ACTIVATOR"/>
    <property type="match status" value="1"/>
</dbReference>
<sequence length="243" mass="27572">MLVTGLSYTDKKRLESEGFDGSAYTSAMLHEKTKNMAKMEMGRPRGITTIQGLLLLGSLDFRSSDNPAGSIQVGFPISSMLRLWLRHDSGLALRMVFDVGMHASPSSLGLTERDEQIRYMVLWASLVTDKFWSMYLGRPTTPNTSNIDPGCLFFDFSRLIACRPIVHQKKVGTRIYEAPLRLMELVTPLCETRFPSPSNTTETHLKIAAMEQSLKRWYSGLEADLKWPSEWQTFMPSSYFLLQ</sequence>
<keyword evidence="2" id="KW-0862">Zinc</keyword>
<name>A0A9P9AK22_9HYPO</name>
<feature type="domain" description="Xylanolytic transcriptional activator regulatory" evidence="7">
    <location>
        <begin position="85"/>
        <end position="157"/>
    </location>
</feature>
<dbReference type="InterPro" id="IPR007219">
    <property type="entry name" value="XnlR_reg_dom"/>
</dbReference>
<dbReference type="EMBL" id="JAGPYM010000027">
    <property type="protein sequence ID" value="KAH6880094.1"/>
    <property type="molecule type" value="Genomic_DNA"/>
</dbReference>
<keyword evidence="5" id="KW-0804">Transcription</keyword>
<evidence type="ECO:0000313" key="8">
    <source>
        <dbReference type="EMBL" id="KAH6880094.1"/>
    </source>
</evidence>
<reference evidence="8 9" key="1">
    <citation type="journal article" date="2021" name="Nat. Commun.">
        <title>Genetic determinants of endophytism in the Arabidopsis root mycobiome.</title>
        <authorList>
            <person name="Mesny F."/>
            <person name="Miyauchi S."/>
            <person name="Thiergart T."/>
            <person name="Pickel B."/>
            <person name="Atanasova L."/>
            <person name="Karlsson M."/>
            <person name="Huettel B."/>
            <person name="Barry K.W."/>
            <person name="Haridas S."/>
            <person name="Chen C."/>
            <person name="Bauer D."/>
            <person name="Andreopoulos W."/>
            <person name="Pangilinan J."/>
            <person name="LaButti K."/>
            <person name="Riley R."/>
            <person name="Lipzen A."/>
            <person name="Clum A."/>
            <person name="Drula E."/>
            <person name="Henrissat B."/>
            <person name="Kohler A."/>
            <person name="Grigoriev I.V."/>
            <person name="Martin F.M."/>
            <person name="Hacquard S."/>
        </authorList>
    </citation>
    <scope>NUCLEOTIDE SEQUENCE [LARGE SCALE GENOMIC DNA]</scope>
    <source>
        <strain evidence="8 9">MPI-CAGE-CH-0241</strain>
    </source>
</reference>
<dbReference type="Pfam" id="PF04082">
    <property type="entry name" value="Fungal_trans"/>
    <property type="match status" value="1"/>
</dbReference>
<accession>A0A9P9AK22</accession>
<evidence type="ECO:0000256" key="4">
    <source>
        <dbReference type="ARBA" id="ARBA00023125"/>
    </source>
</evidence>
<keyword evidence="3" id="KW-0805">Transcription regulation</keyword>
<organism evidence="8 9">
    <name type="scientific">Thelonectria olida</name>
    <dbReference type="NCBI Taxonomy" id="1576542"/>
    <lineage>
        <taxon>Eukaryota</taxon>
        <taxon>Fungi</taxon>
        <taxon>Dikarya</taxon>
        <taxon>Ascomycota</taxon>
        <taxon>Pezizomycotina</taxon>
        <taxon>Sordariomycetes</taxon>
        <taxon>Hypocreomycetidae</taxon>
        <taxon>Hypocreales</taxon>
        <taxon>Nectriaceae</taxon>
        <taxon>Thelonectria</taxon>
    </lineage>
</organism>
<dbReference type="GO" id="GO:0006351">
    <property type="term" value="P:DNA-templated transcription"/>
    <property type="evidence" value="ECO:0007669"/>
    <property type="project" value="InterPro"/>
</dbReference>
<comment type="caution">
    <text evidence="8">The sequence shown here is derived from an EMBL/GenBank/DDBJ whole genome shotgun (WGS) entry which is preliminary data.</text>
</comment>
<dbReference type="GO" id="GO:0003677">
    <property type="term" value="F:DNA binding"/>
    <property type="evidence" value="ECO:0007669"/>
    <property type="project" value="UniProtKB-KW"/>
</dbReference>
<protein>
    <recommendedName>
        <fullName evidence="7">Xylanolytic transcriptional activator regulatory domain-containing protein</fullName>
    </recommendedName>
</protein>
<evidence type="ECO:0000256" key="2">
    <source>
        <dbReference type="ARBA" id="ARBA00022833"/>
    </source>
</evidence>
<dbReference type="PANTHER" id="PTHR31313:SF81">
    <property type="entry name" value="TY1 ENHANCER ACTIVATOR"/>
    <property type="match status" value="1"/>
</dbReference>
<dbReference type="InterPro" id="IPR051615">
    <property type="entry name" value="Transcr_Regulatory_Elem"/>
</dbReference>
<dbReference type="AlphaFoldDB" id="A0A9P9AK22"/>
<dbReference type="Proteomes" id="UP000777438">
    <property type="component" value="Unassembled WGS sequence"/>
</dbReference>
<proteinExistence type="predicted"/>
<dbReference type="OrthoDB" id="4161332at2759"/>
<evidence type="ECO:0000256" key="5">
    <source>
        <dbReference type="ARBA" id="ARBA00023163"/>
    </source>
</evidence>
<dbReference type="GO" id="GO:0008270">
    <property type="term" value="F:zinc ion binding"/>
    <property type="evidence" value="ECO:0007669"/>
    <property type="project" value="InterPro"/>
</dbReference>
<evidence type="ECO:0000256" key="6">
    <source>
        <dbReference type="ARBA" id="ARBA00023242"/>
    </source>
</evidence>
<evidence type="ECO:0000313" key="9">
    <source>
        <dbReference type="Proteomes" id="UP000777438"/>
    </source>
</evidence>
<keyword evidence="9" id="KW-1185">Reference proteome</keyword>
<dbReference type="CDD" id="cd12148">
    <property type="entry name" value="fungal_TF_MHR"/>
    <property type="match status" value="1"/>
</dbReference>
<evidence type="ECO:0000256" key="3">
    <source>
        <dbReference type="ARBA" id="ARBA00023015"/>
    </source>
</evidence>
<keyword evidence="4" id="KW-0238">DNA-binding</keyword>
<keyword evidence="6" id="KW-0539">Nucleus</keyword>